<comment type="similarity">
    <text evidence="1">Belongs to the CDC123 family.</text>
</comment>
<accession>A0A8H7ZYR3</accession>
<dbReference type="GO" id="GO:0005737">
    <property type="term" value="C:cytoplasm"/>
    <property type="evidence" value="ECO:0007669"/>
    <property type="project" value="TreeGrafter"/>
</dbReference>
<feature type="region of interest" description="Disordered" evidence="2">
    <location>
        <begin position="78"/>
        <end position="130"/>
    </location>
</feature>
<evidence type="ECO:0000313" key="4">
    <source>
        <dbReference type="Proteomes" id="UP000673691"/>
    </source>
</evidence>
<gene>
    <name evidence="3" type="ORF">BJ554DRAFT_5828</name>
</gene>
<dbReference type="InterPro" id="IPR009772">
    <property type="entry name" value="CDC123"/>
</dbReference>
<proteinExistence type="inferred from homology"/>
<dbReference type="Pfam" id="PF07065">
    <property type="entry name" value="D123"/>
    <property type="match status" value="1"/>
</dbReference>
<feature type="non-terminal residue" evidence="3">
    <location>
        <position position="1"/>
    </location>
</feature>
<dbReference type="Proteomes" id="UP000673691">
    <property type="component" value="Unassembled WGS sequence"/>
</dbReference>
<organism evidence="3 4">
    <name type="scientific">Olpidium bornovanus</name>
    <dbReference type="NCBI Taxonomy" id="278681"/>
    <lineage>
        <taxon>Eukaryota</taxon>
        <taxon>Fungi</taxon>
        <taxon>Fungi incertae sedis</taxon>
        <taxon>Olpidiomycota</taxon>
        <taxon>Olpidiomycotina</taxon>
        <taxon>Olpidiomycetes</taxon>
        <taxon>Olpidiales</taxon>
        <taxon>Olpidiaceae</taxon>
        <taxon>Olpidium</taxon>
    </lineage>
</organism>
<sequence>NPPPLFAPRFSRAEDGALVRRSAPRPGRPATRLLSALRNNRRPRGFRRGRALAAPPDAGRGRRLRVLVLAPLAPLPDALRGNHSAAAQGVRGLPARRRDLPARGGRRCSGSEDSGYAPDAEEDQSVTGPNFPELQARISSIIQKLGGSVFPKLNWSSPRDASWMATGGVIKCNTPADVFLLLKSSDFIVHDLCHMYDACRGDPAEEKDDGATEYELVLKKWYNFASSMEFRCFVRDGFLVAVSQRDLNYYDFLIDLNHRIQSMIVDFFEEHIFGSFPNKNYVFDVYITRDMTRVWLIDFNVFYHTTDALLFSWDAIMRLPHDGLDFRLIRSQMEANQYSRSAMSFSTNRYPKEVIDLSNGVTLAEFAANVTREMSGRAAADSDEDDA</sequence>
<protein>
    <submittedName>
        <fullName evidence="3">D123-domain-containing protein</fullName>
    </submittedName>
</protein>
<dbReference type="AlphaFoldDB" id="A0A8H7ZYR3"/>
<dbReference type="PANTHER" id="PTHR15323:SF6">
    <property type="entry name" value="CELL DIVISION CYCLE PROTEIN 123 HOMOLOG"/>
    <property type="match status" value="1"/>
</dbReference>
<evidence type="ECO:0000256" key="2">
    <source>
        <dbReference type="SAM" id="MobiDB-lite"/>
    </source>
</evidence>
<reference evidence="3 4" key="1">
    <citation type="journal article" name="Sci. Rep.">
        <title>Genome-scale phylogenetic analyses confirm Olpidium as the closest living zoosporic fungus to the non-flagellated, terrestrial fungi.</title>
        <authorList>
            <person name="Chang Y."/>
            <person name="Rochon D."/>
            <person name="Sekimoto S."/>
            <person name="Wang Y."/>
            <person name="Chovatia M."/>
            <person name="Sandor L."/>
            <person name="Salamov A."/>
            <person name="Grigoriev I.V."/>
            <person name="Stajich J.E."/>
            <person name="Spatafora J.W."/>
        </authorList>
    </citation>
    <scope>NUCLEOTIDE SEQUENCE [LARGE SCALE GENOMIC DNA]</scope>
    <source>
        <strain evidence="3">S191</strain>
    </source>
</reference>
<dbReference type="OrthoDB" id="360540at2759"/>
<comment type="caution">
    <text evidence="3">The sequence shown here is derived from an EMBL/GenBank/DDBJ whole genome shotgun (WGS) entry which is preliminary data.</text>
</comment>
<evidence type="ECO:0000313" key="3">
    <source>
        <dbReference type="EMBL" id="KAG5461909.1"/>
    </source>
</evidence>
<name>A0A8H7ZYR3_9FUNG</name>
<evidence type="ECO:0000256" key="1">
    <source>
        <dbReference type="ARBA" id="ARBA00011047"/>
    </source>
</evidence>
<dbReference type="EMBL" id="JAEFCI010002928">
    <property type="protein sequence ID" value="KAG5461909.1"/>
    <property type="molecule type" value="Genomic_DNA"/>
</dbReference>
<keyword evidence="4" id="KW-1185">Reference proteome</keyword>
<dbReference type="PANTHER" id="PTHR15323">
    <property type="entry name" value="D123 PROTEIN"/>
    <property type="match status" value="1"/>
</dbReference>